<accession>A0A5C4WN25</accession>
<sequence>MSHKRSGLLPGLITGLIAALICAAALGAAVLFQTRLPAAVAGFGNGYPLSVASSLVIALLVALAMGAVRPRSVVLVPIAAVYAGGAVAAGQVVGSSIMIGTALRTPPAERGPADLSDVTLDNFTAGLPYAPSLYKDPLSETWAAWLYIAVAALAALALLALRVIRIRRRQRVEQPETAGQPEGEPEYRAPFEPLQAPTPKPTADLFTPRGPAKDQPPAAS</sequence>
<dbReference type="OrthoDB" id="3542639at2"/>
<proteinExistence type="predicted"/>
<dbReference type="Proteomes" id="UP000312512">
    <property type="component" value="Unassembled WGS sequence"/>
</dbReference>
<comment type="caution">
    <text evidence="1">The sequence shown here is derived from an EMBL/GenBank/DDBJ whole genome shotgun (WGS) entry which is preliminary data.</text>
</comment>
<dbReference type="AlphaFoldDB" id="A0A5C4WN25"/>
<dbReference type="RefSeq" id="WP_139630493.1">
    <property type="nucleotide sequence ID" value="NZ_VDLX02000004.1"/>
</dbReference>
<name>A0A5C4WN25_9ACTN</name>
<gene>
    <name evidence="1" type="ORF">FH608_011715</name>
</gene>
<evidence type="ECO:0000313" key="2">
    <source>
        <dbReference type="Proteomes" id="UP000312512"/>
    </source>
</evidence>
<reference evidence="1 2" key="1">
    <citation type="submission" date="2019-10" db="EMBL/GenBank/DDBJ databases">
        <title>Nonomuraea sp. nov., isolated from Phyllanthus amarus.</title>
        <authorList>
            <person name="Klykleung N."/>
            <person name="Tanasupawat S."/>
        </authorList>
    </citation>
    <scope>NUCLEOTIDE SEQUENCE [LARGE SCALE GENOMIC DNA]</scope>
    <source>
        <strain evidence="1 2">PA1-10</strain>
    </source>
</reference>
<evidence type="ECO:0000313" key="1">
    <source>
        <dbReference type="EMBL" id="KAB8195061.1"/>
    </source>
</evidence>
<keyword evidence="2" id="KW-1185">Reference proteome</keyword>
<protein>
    <submittedName>
        <fullName evidence="1">Uncharacterized protein</fullName>
    </submittedName>
</protein>
<organism evidence="1 2">
    <name type="scientific">Nonomuraea phyllanthi</name>
    <dbReference type="NCBI Taxonomy" id="2219224"/>
    <lineage>
        <taxon>Bacteria</taxon>
        <taxon>Bacillati</taxon>
        <taxon>Actinomycetota</taxon>
        <taxon>Actinomycetes</taxon>
        <taxon>Streptosporangiales</taxon>
        <taxon>Streptosporangiaceae</taxon>
        <taxon>Nonomuraea</taxon>
    </lineage>
</organism>
<dbReference type="EMBL" id="VDLX02000004">
    <property type="protein sequence ID" value="KAB8195061.1"/>
    <property type="molecule type" value="Genomic_DNA"/>
</dbReference>